<proteinExistence type="inferred from homology"/>
<evidence type="ECO:0000259" key="9">
    <source>
        <dbReference type="Pfam" id="PF07715"/>
    </source>
</evidence>
<comment type="similarity">
    <text evidence="7">Belongs to the TonB-dependent receptor family.</text>
</comment>
<dbReference type="Pfam" id="PF07715">
    <property type="entry name" value="Plug"/>
    <property type="match status" value="1"/>
</dbReference>
<dbReference type="InterPro" id="IPR008969">
    <property type="entry name" value="CarboxyPept-like_regulatory"/>
</dbReference>
<gene>
    <name evidence="10" type="ORF">FUA23_16335</name>
</gene>
<comment type="subcellular location">
    <subcellularLocation>
        <location evidence="1 7">Cell outer membrane</location>
        <topology evidence="1 7">Multi-pass membrane protein</topology>
    </subcellularLocation>
</comment>
<evidence type="ECO:0000256" key="2">
    <source>
        <dbReference type="ARBA" id="ARBA00022448"/>
    </source>
</evidence>
<dbReference type="EMBL" id="VOXD01000027">
    <property type="protein sequence ID" value="TXF88050.1"/>
    <property type="molecule type" value="Genomic_DNA"/>
</dbReference>
<dbReference type="PROSITE" id="PS52016">
    <property type="entry name" value="TONB_DEPENDENT_REC_3"/>
    <property type="match status" value="1"/>
</dbReference>
<reference evidence="10 11" key="1">
    <citation type="submission" date="2019-08" db="EMBL/GenBank/DDBJ databases">
        <title>Lewinella sp. strain SSH13 Genome sequencing and assembly.</title>
        <authorList>
            <person name="Kim I."/>
        </authorList>
    </citation>
    <scope>NUCLEOTIDE SEQUENCE [LARGE SCALE GENOMIC DNA]</scope>
    <source>
        <strain evidence="10 11">SSH13</strain>
    </source>
</reference>
<evidence type="ECO:0000256" key="5">
    <source>
        <dbReference type="ARBA" id="ARBA00023136"/>
    </source>
</evidence>
<dbReference type="InterPro" id="IPR023996">
    <property type="entry name" value="TonB-dep_OMP_SusC/RagA"/>
</dbReference>
<dbReference type="InterPro" id="IPR037066">
    <property type="entry name" value="Plug_dom_sf"/>
</dbReference>
<sequence>MQKTFFLILALTICGCLHAQQQISGTVSGQDQLGLIGVYVIVSPGGGGTATDFDGSYTVTASPGDTLVFSFTGYTTQRIPVGNKTQIDVTLSENVNMIDEVVVIGYGVAKKEDLVSSVASVKGEALANQPVSRIDQALQGRATGVSVTSNNGAPGSGGTTIRIRGTNSVNGNNNPLFVVDGFIAGTDFDLNSLNVNDVESIEVLKDATALSIYGTRGASGVILITTKTGKDVKEQKPVVSFNQYYTTQSVANQVELLGGEEYANYVNEAGQFVPGPDGTGATDPTLPLIFDDPANVANTNWLDLVTQNGQIFNTDLSIRGNSKSANYYVSLNRFDQEGVVKGSGFQRHALRTNMDFKISDVFTTGVRLNLSRNTRENNKVNYGQIISSVLPTRTVFDEDGLYTAVNPVSGTAQRNPVADYNLRVDNRLDNNLISNIYVQVEPLAGLVIKSTLGAELSSFKTNVYQPGALPERQLDNAGGYASLATNQKNDLLNENTINYTRNFNKNRVSLLGGFSVQRTEIESFSAQAERYPNDVVQFNNLSFGSDPDTYQIGSGYQLRTFASYFARLDYGFDSKYLLTVTGRRDGSSVFETGNKYAFFPSVGAAWNAHREPFLVNSRLVSRLKLKASLGEVGEQGVNPYNSVASFNNQNAYFNETLLNAVIIGSLPSRDLTWETTRQLDLGLELGLWQDRIFFEFDYYRKTTEDLLLARDLPGTAGGSQLQNVGSIRNEGIEIALRSFNVSKSNFTWETQLTLSTNQNEVLELGGDDFIDLRQPTNQGGSGVRLIPGQPAPVFVGAVYLGTYRSAEEIEADGQTGRAFIGSPRYEDMDGNGVINEEDFVVIGSPQPDLYGGIRNTFTMGNFNLDIFFQGSLGNDVYNGVIQTGLFGRGDQTLLPAVVDRYIPGVNEDSDIPRAGTSTSLFNPNSTAGIEDGSFIRLKNLSLRYNLPVGNMGIDNVFRSLSVYATGNNLLLFTDFSFGDPEVSNYGSGLEQGVATGQYPYARSFTLGLDVTF</sequence>
<dbReference type="Pfam" id="PF13715">
    <property type="entry name" value="CarbopepD_reg_2"/>
    <property type="match status" value="1"/>
</dbReference>
<dbReference type="OrthoDB" id="9768177at2"/>
<dbReference type="PROSITE" id="PS51257">
    <property type="entry name" value="PROKAR_LIPOPROTEIN"/>
    <property type="match status" value="1"/>
</dbReference>
<dbReference type="NCBIfam" id="TIGR04057">
    <property type="entry name" value="SusC_RagA_signa"/>
    <property type="match status" value="1"/>
</dbReference>
<evidence type="ECO:0000256" key="8">
    <source>
        <dbReference type="SAM" id="SignalP"/>
    </source>
</evidence>
<feature type="signal peptide" evidence="8">
    <location>
        <begin position="1"/>
        <end position="19"/>
    </location>
</feature>
<dbReference type="Gene3D" id="2.170.130.10">
    <property type="entry name" value="TonB-dependent receptor, plug domain"/>
    <property type="match status" value="1"/>
</dbReference>
<dbReference type="Proteomes" id="UP000321907">
    <property type="component" value="Unassembled WGS sequence"/>
</dbReference>
<dbReference type="SUPFAM" id="SSF56935">
    <property type="entry name" value="Porins"/>
    <property type="match status" value="1"/>
</dbReference>
<evidence type="ECO:0000313" key="11">
    <source>
        <dbReference type="Proteomes" id="UP000321907"/>
    </source>
</evidence>
<dbReference type="InterPro" id="IPR039426">
    <property type="entry name" value="TonB-dep_rcpt-like"/>
</dbReference>
<keyword evidence="3 7" id="KW-1134">Transmembrane beta strand</keyword>
<dbReference type="SUPFAM" id="SSF49464">
    <property type="entry name" value="Carboxypeptidase regulatory domain-like"/>
    <property type="match status" value="1"/>
</dbReference>
<keyword evidence="2 7" id="KW-0813">Transport</keyword>
<keyword evidence="8" id="KW-0732">Signal</keyword>
<organism evidence="10 11">
    <name type="scientific">Neolewinella aurantiaca</name>
    <dbReference type="NCBI Taxonomy" id="2602767"/>
    <lineage>
        <taxon>Bacteria</taxon>
        <taxon>Pseudomonadati</taxon>
        <taxon>Bacteroidota</taxon>
        <taxon>Saprospiria</taxon>
        <taxon>Saprospirales</taxon>
        <taxon>Lewinellaceae</taxon>
        <taxon>Neolewinella</taxon>
    </lineage>
</organism>
<evidence type="ECO:0000256" key="7">
    <source>
        <dbReference type="PROSITE-ProRule" id="PRU01360"/>
    </source>
</evidence>
<keyword evidence="11" id="KW-1185">Reference proteome</keyword>
<protein>
    <submittedName>
        <fullName evidence="10">TonB-dependent receptor</fullName>
    </submittedName>
</protein>
<feature type="domain" description="TonB-dependent receptor plug" evidence="9">
    <location>
        <begin position="111"/>
        <end position="221"/>
    </location>
</feature>
<comment type="caution">
    <text evidence="10">The sequence shown here is derived from an EMBL/GenBank/DDBJ whole genome shotgun (WGS) entry which is preliminary data.</text>
</comment>
<dbReference type="InterPro" id="IPR023997">
    <property type="entry name" value="TonB-dep_OMP_SusC/RagA_CS"/>
</dbReference>
<dbReference type="NCBIfam" id="TIGR04056">
    <property type="entry name" value="OMP_RagA_SusC"/>
    <property type="match status" value="1"/>
</dbReference>
<evidence type="ECO:0000256" key="1">
    <source>
        <dbReference type="ARBA" id="ARBA00004571"/>
    </source>
</evidence>
<evidence type="ECO:0000256" key="4">
    <source>
        <dbReference type="ARBA" id="ARBA00022692"/>
    </source>
</evidence>
<evidence type="ECO:0000256" key="6">
    <source>
        <dbReference type="ARBA" id="ARBA00023237"/>
    </source>
</evidence>
<dbReference type="InterPro" id="IPR012910">
    <property type="entry name" value="Plug_dom"/>
</dbReference>
<keyword evidence="4 7" id="KW-0812">Transmembrane</keyword>
<keyword evidence="6 7" id="KW-0998">Cell outer membrane</keyword>
<dbReference type="InterPro" id="IPR018247">
    <property type="entry name" value="EF_Hand_1_Ca_BS"/>
</dbReference>
<dbReference type="PROSITE" id="PS00018">
    <property type="entry name" value="EF_HAND_1"/>
    <property type="match status" value="1"/>
</dbReference>
<dbReference type="InterPro" id="IPR036942">
    <property type="entry name" value="Beta-barrel_TonB_sf"/>
</dbReference>
<evidence type="ECO:0000256" key="3">
    <source>
        <dbReference type="ARBA" id="ARBA00022452"/>
    </source>
</evidence>
<name>A0A5C7FBF7_9BACT</name>
<dbReference type="Gene3D" id="2.40.170.20">
    <property type="entry name" value="TonB-dependent receptor, beta-barrel domain"/>
    <property type="match status" value="1"/>
</dbReference>
<accession>A0A5C7FBF7</accession>
<feature type="chain" id="PRO_5022849790" evidence="8">
    <location>
        <begin position="20"/>
        <end position="1012"/>
    </location>
</feature>
<evidence type="ECO:0000313" key="10">
    <source>
        <dbReference type="EMBL" id="TXF88050.1"/>
    </source>
</evidence>
<dbReference type="AlphaFoldDB" id="A0A5C7FBF7"/>
<dbReference type="GO" id="GO:0009279">
    <property type="term" value="C:cell outer membrane"/>
    <property type="evidence" value="ECO:0007669"/>
    <property type="project" value="UniProtKB-SubCell"/>
</dbReference>
<dbReference type="RefSeq" id="WP_147931838.1">
    <property type="nucleotide sequence ID" value="NZ_VOXD01000027.1"/>
</dbReference>
<keyword evidence="5 7" id="KW-0472">Membrane</keyword>
<keyword evidence="10" id="KW-0675">Receptor</keyword>